<dbReference type="AlphaFoldDB" id="A0A6J4VYU1"/>
<keyword evidence="1" id="KW-1133">Transmembrane helix</keyword>
<evidence type="ECO:0008006" key="3">
    <source>
        <dbReference type="Google" id="ProtNLM"/>
    </source>
</evidence>
<sequence>MSVPKRRTTEAATLRSSAQLWGPLLIGVVAILFTFPAGMALAIINWQRMGMVRKARRHLLATVIGAYLFVLLIVLLPAFLPGSGITQIVFFAINVIAFFYLRREIDQDTDAYAYGGNEVHPANPLFGLAIGVVVLLTIIVIFIGTFFLLEALGVLQAPA</sequence>
<protein>
    <recommendedName>
        <fullName evidence="3">DUF996 domain-containing protein</fullName>
    </recommendedName>
</protein>
<gene>
    <name evidence="2" type="ORF">AVDCRST_MAG18-5199</name>
</gene>
<reference evidence="2" key="1">
    <citation type="submission" date="2020-02" db="EMBL/GenBank/DDBJ databases">
        <authorList>
            <person name="Meier V. D."/>
        </authorList>
    </citation>
    <scope>NUCLEOTIDE SEQUENCE</scope>
    <source>
        <strain evidence="2">AVDCRST_MAG18</strain>
    </source>
</reference>
<evidence type="ECO:0000256" key="1">
    <source>
        <dbReference type="SAM" id="Phobius"/>
    </source>
</evidence>
<feature type="transmembrane region" description="Helical" evidence="1">
    <location>
        <begin position="58"/>
        <end position="79"/>
    </location>
</feature>
<evidence type="ECO:0000313" key="2">
    <source>
        <dbReference type="EMBL" id="CAA9590803.1"/>
    </source>
</evidence>
<name>A0A6J4VYU1_9BACT</name>
<keyword evidence="1" id="KW-0812">Transmembrane</keyword>
<feature type="transmembrane region" description="Helical" evidence="1">
    <location>
        <begin position="122"/>
        <end position="149"/>
    </location>
</feature>
<feature type="transmembrane region" description="Helical" evidence="1">
    <location>
        <begin position="20"/>
        <end position="46"/>
    </location>
</feature>
<keyword evidence="1" id="KW-0472">Membrane</keyword>
<accession>A0A6J4VYU1</accession>
<dbReference type="EMBL" id="CADCWN010000418">
    <property type="protein sequence ID" value="CAA9590803.1"/>
    <property type="molecule type" value="Genomic_DNA"/>
</dbReference>
<organism evidence="2">
    <name type="scientific">uncultured Thermomicrobiales bacterium</name>
    <dbReference type="NCBI Taxonomy" id="1645740"/>
    <lineage>
        <taxon>Bacteria</taxon>
        <taxon>Pseudomonadati</taxon>
        <taxon>Thermomicrobiota</taxon>
        <taxon>Thermomicrobia</taxon>
        <taxon>Thermomicrobiales</taxon>
        <taxon>environmental samples</taxon>
    </lineage>
</organism>
<proteinExistence type="predicted"/>
<feature type="transmembrane region" description="Helical" evidence="1">
    <location>
        <begin position="85"/>
        <end position="101"/>
    </location>
</feature>